<gene>
    <name evidence="4" type="primary">LOC100832293</name>
    <name evidence="3" type="ORF">BRADI_5g14030v3</name>
</gene>
<dbReference type="Gramene" id="KQJ83270">
    <property type="protein sequence ID" value="KQJ83270"/>
    <property type="gene ID" value="BRADI_5g14030v3"/>
</dbReference>
<feature type="domain" description="DUF6598" evidence="2">
    <location>
        <begin position="339"/>
        <end position="470"/>
    </location>
</feature>
<dbReference type="Proteomes" id="UP000008810">
    <property type="component" value="Chromosome 5"/>
</dbReference>
<reference evidence="3 4" key="1">
    <citation type="journal article" date="2010" name="Nature">
        <title>Genome sequencing and analysis of the model grass Brachypodium distachyon.</title>
        <authorList>
            <consortium name="International Brachypodium Initiative"/>
        </authorList>
    </citation>
    <scope>NUCLEOTIDE SEQUENCE [LARGE SCALE GENOMIC DNA]</scope>
    <source>
        <strain evidence="3 4">Bd21</strain>
    </source>
</reference>
<dbReference type="InterPro" id="IPR046533">
    <property type="entry name" value="DUF6598"/>
</dbReference>
<feature type="region of interest" description="Disordered" evidence="1">
    <location>
        <begin position="75"/>
        <end position="107"/>
    </location>
</feature>
<sequence length="488" mass="55771">MEIDDSWKMGIDDSGKEMHWESTRFTRTRVFREMGIIVTTEIISLLMEIDFLPRDQEILVDNLLPLQGKSLLVRRKNRNQLRSGPSRRFPEREHMPDQASKSSHVSSISEQMSMCSSEIQEKLVQYFNFLLHEMKRVGYMMKHMASIKRETGIPISVDKIVDLLQSTSRLTQISCRVVEMMKEITKSVEETYADHRAGWENTWGNKSGLRIGFEDLTTLSPMHFTYRQPGLIPRGYTSICASTLQIYSLEITELKGNLKWPLYVYGVVAARDTVDHKRNLLFCRSRANCQEVTENAKFLHLIGPSRAILALDYVHFEFELKMKDGKSDRDLITRAYRYHVQATILSVRVGEGESWPFEYGVRVACYSQSLEVVEVDSEGVVGEVTGPKSGQVDLLHCCDKPVPLGPDGYLHLSRQVVSVEQQDCLKVVIEAYSSPKLDIAARGHIYFPQEYCNISHGTCLLGQLKVEISVAWSYLAADKLHLLKEEYA</sequence>
<organism evidence="3">
    <name type="scientific">Brachypodium distachyon</name>
    <name type="common">Purple false brome</name>
    <name type="synonym">Trachynia distachya</name>
    <dbReference type="NCBI Taxonomy" id="15368"/>
    <lineage>
        <taxon>Eukaryota</taxon>
        <taxon>Viridiplantae</taxon>
        <taxon>Streptophyta</taxon>
        <taxon>Embryophyta</taxon>
        <taxon>Tracheophyta</taxon>
        <taxon>Spermatophyta</taxon>
        <taxon>Magnoliopsida</taxon>
        <taxon>Liliopsida</taxon>
        <taxon>Poales</taxon>
        <taxon>Poaceae</taxon>
        <taxon>BOP clade</taxon>
        <taxon>Pooideae</taxon>
        <taxon>Stipodae</taxon>
        <taxon>Brachypodieae</taxon>
        <taxon>Brachypodium</taxon>
    </lineage>
</organism>
<evidence type="ECO:0000256" key="1">
    <source>
        <dbReference type="SAM" id="MobiDB-lite"/>
    </source>
</evidence>
<keyword evidence="5" id="KW-1185">Reference proteome</keyword>
<proteinExistence type="predicted"/>
<dbReference type="PANTHER" id="PTHR33065">
    <property type="entry name" value="OS07G0486400 PROTEIN"/>
    <property type="match status" value="1"/>
</dbReference>
<dbReference type="Pfam" id="PF20241">
    <property type="entry name" value="DUF6598"/>
    <property type="match status" value="2"/>
</dbReference>
<reference evidence="4" key="3">
    <citation type="submission" date="2018-08" db="UniProtKB">
        <authorList>
            <consortium name="EnsemblPlants"/>
        </authorList>
    </citation>
    <scope>IDENTIFICATION</scope>
    <source>
        <strain evidence="4">cv. Bd21</strain>
    </source>
</reference>
<dbReference type="ExpressionAtlas" id="A0A0Q3E670">
    <property type="expression patterns" value="baseline and differential"/>
</dbReference>
<dbReference type="AlphaFoldDB" id="A0A0Q3E670"/>
<evidence type="ECO:0000259" key="2">
    <source>
        <dbReference type="Pfam" id="PF20241"/>
    </source>
</evidence>
<name>A0A0Q3E670_BRADI</name>
<dbReference type="EMBL" id="CM000884">
    <property type="protein sequence ID" value="KQJ83270.1"/>
    <property type="molecule type" value="Genomic_DNA"/>
</dbReference>
<protein>
    <recommendedName>
        <fullName evidence="2">DUF6598 domain-containing protein</fullName>
    </recommendedName>
</protein>
<dbReference type="PANTHER" id="PTHR33065:SF88">
    <property type="entry name" value="OS11G0104220 PROTEIN"/>
    <property type="match status" value="1"/>
</dbReference>
<evidence type="ECO:0000313" key="5">
    <source>
        <dbReference type="Proteomes" id="UP000008810"/>
    </source>
</evidence>
<feature type="domain" description="DUF6598" evidence="2">
    <location>
        <begin position="243"/>
        <end position="337"/>
    </location>
</feature>
<accession>A0A0Q3E670</accession>
<evidence type="ECO:0000313" key="3">
    <source>
        <dbReference type="EMBL" id="KQJ83270.1"/>
    </source>
</evidence>
<evidence type="ECO:0000313" key="4">
    <source>
        <dbReference type="EnsemblPlants" id="KQJ83270"/>
    </source>
</evidence>
<dbReference type="EnsemblPlants" id="KQJ83270">
    <property type="protein sequence ID" value="KQJ83270"/>
    <property type="gene ID" value="BRADI_5g14030v3"/>
</dbReference>
<reference evidence="3" key="2">
    <citation type="submission" date="2017-06" db="EMBL/GenBank/DDBJ databases">
        <title>WGS assembly of Brachypodium distachyon.</title>
        <authorList>
            <consortium name="The International Brachypodium Initiative"/>
            <person name="Lucas S."/>
            <person name="Harmon-Smith M."/>
            <person name="Lail K."/>
            <person name="Tice H."/>
            <person name="Grimwood J."/>
            <person name="Bruce D."/>
            <person name="Barry K."/>
            <person name="Shu S."/>
            <person name="Lindquist E."/>
            <person name="Wang M."/>
            <person name="Pitluck S."/>
            <person name="Vogel J.P."/>
            <person name="Garvin D.F."/>
            <person name="Mockler T.C."/>
            <person name="Schmutz J."/>
            <person name="Rokhsar D."/>
            <person name="Bevan M.W."/>
        </authorList>
    </citation>
    <scope>NUCLEOTIDE SEQUENCE</scope>
    <source>
        <strain evidence="3">Bd21</strain>
    </source>
</reference>